<dbReference type="EMBL" id="AK148821">
    <property type="protein sequence ID" value="BAE28670.1"/>
    <property type="molecule type" value="mRNA"/>
</dbReference>
<proteinExistence type="evidence at transcript level"/>
<reference evidence="2" key="2">
    <citation type="journal article" date="2000" name="Genome Res.">
        <title>Normalization and subtraction of cap-trapper-selected cDNAs to prepare full-length cDNA libraries for rapid discovery of new genes.</title>
        <authorList>
            <person name="Carninci P."/>
            <person name="Shibata Y."/>
            <person name="Hayatsu N."/>
            <person name="Sugahara Y."/>
            <person name="Shibata K."/>
            <person name="Itoh M."/>
            <person name="Konno H."/>
            <person name="Okazaki Y."/>
            <person name="Muramatsu M."/>
            <person name="Hayashizaki Y."/>
        </authorList>
    </citation>
    <scope>NUCLEOTIDE SEQUENCE</scope>
    <source>
        <strain evidence="2">C57BL/6J</strain>
        <tissue evidence="2">Sympathetic ganglion</tissue>
    </source>
</reference>
<name>Q3UF91_MOUSE</name>
<reference evidence="2" key="4">
    <citation type="journal article" date="2001" name="Nature">
        <title>Functional annotation of a full-length mouse cDNA collection.</title>
        <authorList>
            <consortium name="The RIKEN Genome Exploration Research Group Phase II Team and the FANTOM Consortium"/>
        </authorList>
    </citation>
    <scope>NUCLEOTIDE SEQUENCE</scope>
    <source>
        <strain evidence="2">C57BL/6J</strain>
        <tissue evidence="2">Sympathetic ganglion</tissue>
    </source>
</reference>
<reference evidence="2" key="3">
    <citation type="journal article" date="2000" name="Genome Res.">
        <title>RIKEN integrated sequence analysis (RISA) system--384-format sequencing pipeline with 384 multicapillary sequencer.</title>
        <authorList>
            <person name="Shibata K."/>
            <person name="Itoh M."/>
            <person name="Aizawa K."/>
            <person name="Nagaoka S."/>
            <person name="Sasaki N."/>
            <person name="Carninci P."/>
            <person name="Konno H."/>
            <person name="Akiyama J."/>
            <person name="Nishi K."/>
            <person name="Kitsunai T."/>
            <person name="Tashiro H."/>
            <person name="Itoh M."/>
            <person name="Sumi N."/>
            <person name="Ishii Y."/>
            <person name="Nakamura S."/>
            <person name="Hazama M."/>
            <person name="Nishine T."/>
            <person name="Harada A."/>
            <person name="Yamamoto R."/>
            <person name="Matsumoto H."/>
            <person name="Sakaguchi S."/>
            <person name="Ikegami T."/>
            <person name="Kashiwagi K."/>
            <person name="Fujiwake S."/>
            <person name="Inoue K."/>
            <person name="Togawa Y."/>
            <person name="Izawa M."/>
            <person name="Ohara E."/>
            <person name="Watahiki M."/>
            <person name="Yoneda Y."/>
            <person name="Ishikawa T."/>
            <person name="Ozawa K."/>
            <person name="Tanaka T."/>
            <person name="Matsuura S."/>
            <person name="Kawai J."/>
            <person name="Okazaki Y."/>
            <person name="Muramatsu M."/>
            <person name="Inoue Y."/>
            <person name="Kira A."/>
            <person name="Hayashizaki Y."/>
        </authorList>
    </citation>
    <scope>NUCLEOTIDE SEQUENCE</scope>
    <source>
        <strain evidence="2">C57BL/6J</strain>
        <tissue evidence="2">Sympathetic ganglion</tissue>
    </source>
</reference>
<sequence length="40" mass="4447">MAQWVRAPDCSSEGPKFKSQQPHGGSQPPVMRSDSLFWSV</sequence>
<dbReference type="AlphaFoldDB" id="Q3UF91"/>
<reference evidence="2" key="8">
    <citation type="journal article" date="2005" name="Science">
        <title>Antisense Transcription in the Mammalian Transcriptome.</title>
        <authorList>
            <consortium name="RIKEN Genome Exploration Research Group and Genome Science Group (Genome Network Project Core Group) and the FANTOM Consortium"/>
        </authorList>
    </citation>
    <scope>NUCLEOTIDE SEQUENCE</scope>
    <source>
        <strain evidence="2">C57BL/6J</strain>
        <tissue evidence="2">Sympathetic ganglion</tissue>
    </source>
</reference>
<reference evidence="2" key="5">
    <citation type="journal article" date="2002" name="Nature">
        <title>Analysis of the mouse transcriptome based on functional annotation of 60,770 full-length cDNAs.</title>
        <authorList>
            <consortium name="The FANTOM Consortium and the RIKEN Genome Exploration Research Group Phase I and II Team"/>
        </authorList>
    </citation>
    <scope>NUCLEOTIDE SEQUENCE</scope>
    <source>
        <strain evidence="2">C57BL/6J</strain>
        <tissue evidence="2">Sympathetic ganglion</tissue>
    </source>
</reference>
<organism evidence="2">
    <name type="scientific">Mus musculus</name>
    <name type="common">Mouse</name>
    <dbReference type="NCBI Taxonomy" id="10090"/>
    <lineage>
        <taxon>Eukaryota</taxon>
        <taxon>Metazoa</taxon>
        <taxon>Chordata</taxon>
        <taxon>Craniata</taxon>
        <taxon>Vertebrata</taxon>
        <taxon>Euteleostomi</taxon>
        <taxon>Mammalia</taxon>
        <taxon>Eutheria</taxon>
        <taxon>Euarchontoglires</taxon>
        <taxon>Glires</taxon>
        <taxon>Rodentia</taxon>
        <taxon>Myomorpha</taxon>
        <taxon>Muroidea</taxon>
        <taxon>Muridae</taxon>
        <taxon>Murinae</taxon>
        <taxon>Mus</taxon>
        <taxon>Mus</taxon>
    </lineage>
</organism>
<feature type="region of interest" description="Disordered" evidence="1">
    <location>
        <begin position="1"/>
        <end position="40"/>
    </location>
</feature>
<reference evidence="2" key="1">
    <citation type="journal article" date="1999" name="Methods Enzymol.">
        <title>High-efficiency full-length cDNA cloning.</title>
        <authorList>
            <person name="Carninci P."/>
            <person name="Hayashizaki Y."/>
        </authorList>
    </citation>
    <scope>NUCLEOTIDE SEQUENCE</scope>
    <source>
        <strain evidence="2">C57BL/6J</strain>
        <tissue evidence="2">Sympathetic ganglion</tissue>
    </source>
</reference>
<protein>
    <submittedName>
        <fullName evidence="2">Uncharacterized protein</fullName>
    </submittedName>
</protein>
<reference evidence="2" key="6">
    <citation type="submission" date="2004-03" db="EMBL/GenBank/DDBJ databases">
        <authorList>
            <person name="Arakawa T."/>
            <person name="Carninci P."/>
            <person name="Fukuda S."/>
            <person name="Hashizume W."/>
            <person name="Hayashida K."/>
            <person name="Hori F."/>
            <person name="Iida J."/>
            <person name="Imamura K."/>
            <person name="Imotani K."/>
            <person name="Itoh M."/>
            <person name="Kanagawa S."/>
            <person name="Kawai J."/>
            <person name="Kojima M."/>
            <person name="Konno H."/>
            <person name="Murata M."/>
            <person name="Nakamura M."/>
            <person name="Ninomiya N."/>
            <person name="Nishiyori H."/>
            <person name="Nomura K."/>
            <person name="Ohno M."/>
            <person name="Sakazume N."/>
            <person name="Sano H."/>
            <person name="Sasaki D."/>
            <person name="Shibata K."/>
            <person name="Shiraki T."/>
            <person name="Tagami M."/>
            <person name="Tagami Y."/>
            <person name="Waki K."/>
            <person name="Watahiki A."/>
            <person name="Muramatsu M."/>
            <person name="Hayashizaki Y."/>
        </authorList>
    </citation>
    <scope>NUCLEOTIDE SEQUENCE</scope>
    <source>
        <strain evidence="2">C57BL/6J</strain>
        <tissue evidence="2">Sympathetic ganglion</tissue>
    </source>
</reference>
<reference evidence="2" key="7">
    <citation type="journal article" date="2005" name="Science">
        <title>The Transcriptional Landscape of the Mammalian Genome.</title>
        <authorList>
            <consortium name="The FANTOM Consortium"/>
            <consortium name="Riken Genome Exploration Research Group and Genome Science Group (Genome Network Project Core Group)"/>
        </authorList>
    </citation>
    <scope>NUCLEOTIDE SEQUENCE</scope>
    <source>
        <strain evidence="2">C57BL/6J</strain>
        <tissue evidence="2">Sympathetic ganglion</tissue>
    </source>
</reference>
<evidence type="ECO:0000256" key="1">
    <source>
        <dbReference type="SAM" id="MobiDB-lite"/>
    </source>
</evidence>
<evidence type="ECO:0000313" key="2">
    <source>
        <dbReference type="EMBL" id="BAE28670.1"/>
    </source>
</evidence>
<accession>Q3UF91</accession>